<dbReference type="SMART" id="SM00283">
    <property type="entry name" value="MA"/>
    <property type="match status" value="1"/>
</dbReference>
<keyword evidence="1 6" id="KW-0812">Transmembrane</keyword>
<dbReference type="RefSeq" id="WP_267568290.1">
    <property type="nucleotide sequence ID" value="NZ_JAPNTZ010000016.1"/>
</dbReference>
<dbReference type="InterPro" id="IPR004089">
    <property type="entry name" value="MCPsignal_dom"/>
</dbReference>
<keyword evidence="6" id="KW-0472">Membrane</keyword>
<dbReference type="PRINTS" id="PR00260">
    <property type="entry name" value="CHEMTRNSDUCR"/>
</dbReference>
<evidence type="ECO:0000313" key="10">
    <source>
        <dbReference type="Proteomes" id="UP001151002"/>
    </source>
</evidence>
<comment type="caution">
    <text evidence="9">The sequence shown here is derived from an EMBL/GenBank/DDBJ whole genome shotgun (WGS) entry which is preliminary data.</text>
</comment>
<feature type="transmembrane region" description="Helical" evidence="6">
    <location>
        <begin position="12"/>
        <end position="35"/>
    </location>
</feature>
<dbReference type="InterPro" id="IPR004090">
    <property type="entry name" value="Chemotax_Me-accpt_rcpt"/>
</dbReference>
<dbReference type="SUPFAM" id="SSF58104">
    <property type="entry name" value="Methyl-accepting chemotaxis protein (MCP) signaling domain"/>
    <property type="match status" value="1"/>
</dbReference>
<dbReference type="Pfam" id="PF00672">
    <property type="entry name" value="HAMP"/>
    <property type="match status" value="1"/>
</dbReference>
<dbReference type="Gene3D" id="1.10.287.950">
    <property type="entry name" value="Methyl-accepting chemotaxis protein"/>
    <property type="match status" value="1"/>
</dbReference>
<evidence type="ECO:0000313" key="9">
    <source>
        <dbReference type="EMBL" id="MCY1143765.1"/>
    </source>
</evidence>
<proteinExistence type="inferred from homology"/>
<sequence>MTVLNRVGLGLRLATAFAVVVVLLLVVMAAALVTGSRQDTAVGRMERAQQFVELMKDAKFSAADVNGWQTAYAFDARRGVSDAAQDTGSSRKAFLASAQTFTDTVAAATRAATAPAAGEQLQQITTLFGQFQAVDRQIAQLYRERTDRADKTADALVLGQEIELYQQIGQQLDDVIRTADADFAAARDAAAAAERSGAVMVWTLGTAAALLAVLLAVVVTRSVTRPVDQVRKRLVLLADGDLATPVAVTGRDEIAAMAHDLQHSVNALGEAMRTIDGSSASLAAAAEQMSATSTEIAASAAQSAAQAQAVSQAAGQVSANVQTVSAGSEQMGAAIREIAHSTSEAAAVASSAVEAAEVAGATIAALGESSQQISDVVQVITAIAAQTNLLALNATIEAARAGEAGKGFAVVASEVKDLAQETARATEDIVRRVEAIQAGTGGAVEAIEQIAAVIGRVNDYQTTIASAVEEQTATTAEMNRSVADTALTAEQITANVATVAQAAQHTTDGVGQAQQATAELARMSTDLQALVSRFRYPASDALAHRNIEFSGRTGRVWAAVSPD</sequence>
<gene>
    <name evidence="9" type="ORF">OWR29_37680</name>
</gene>
<evidence type="ECO:0000259" key="7">
    <source>
        <dbReference type="PROSITE" id="PS50111"/>
    </source>
</evidence>
<keyword evidence="10" id="KW-1185">Reference proteome</keyword>
<evidence type="ECO:0000259" key="8">
    <source>
        <dbReference type="PROSITE" id="PS50885"/>
    </source>
</evidence>
<dbReference type="PANTHER" id="PTHR32089">
    <property type="entry name" value="METHYL-ACCEPTING CHEMOTAXIS PROTEIN MCPB"/>
    <property type="match status" value="1"/>
</dbReference>
<dbReference type="InterPro" id="IPR003660">
    <property type="entry name" value="HAMP_dom"/>
</dbReference>
<dbReference type="PROSITE" id="PS50885">
    <property type="entry name" value="HAMP"/>
    <property type="match status" value="1"/>
</dbReference>
<keyword evidence="2 6" id="KW-1133">Transmembrane helix</keyword>
<dbReference type="Pfam" id="PF00015">
    <property type="entry name" value="MCPsignal"/>
    <property type="match status" value="1"/>
</dbReference>
<comment type="similarity">
    <text evidence="4">Belongs to the methyl-accepting chemotaxis (MCP) protein family.</text>
</comment>
<dbReference type="CDD" id="cd06225">
    <property type="entry name" value="HAMP"/>
    <property type="match status" value="1"/>
</dbReference>
<reference evidence="9" key="1">
    <citation type="submission" date="2022-11" db="EMBL/GenBank/DDBJ databases">
        <authorList>
            <person name="Somphong A."/>
            <person name="Phongsopitanun W."/>
        </authorList>
    </citation>
    <scope>NUCLEOTIDE SEQUENCE</scope>
    <source>
        <strain evidence="9">Pm04-4</strain>
    </source>
</reference>
<organism evidence="9 10">
    <name type="scientific">Paractinoplanes pyxinae</name>
    <dbReference type="NCBI Taxonomy" id="2997416"/>
    <lineage>
        <taxon>Bacteria</taxon>
        <taxon>Bacillati</taxon>
        <taxon>Actinomycetota</taxon>
        <taxon>Actinomycetes</taxon>
        <taxon>Micromonosporales</taxon>
        <taxon>Micromonosporaceae</taxon>
        <taxon>Paractinoplanes</taxon>
    </lineage>
</organism>
<evidence type="ECO:0000256" key="5">
    <source>
        <dbReference type="PROSITE-ProRule" id="PRU00284"/>
    </source>
</evidence>
<dbReference type="PROSITE" id="PS50111">
    <property type="entry name" value="CHEMOTAXIS_TRANSDUC_2"/>
    <property type="match status" value="1"/>
</dbReference>
<accession>A0ABT4BB70</accession>
<evidence type="ECO:0000256" key="2">
    <source>
        <dbReference type="ARBA" id="ARBA00022989"/>
    </source>
</evidence>
<evidence type="ECO:0000256" key="1">
    <source>
        <dbReference type="ARBA" id="ARBA00022692"/>
    </source>
</evidence>
<evidence type="ECO:0000256" key="3">
    <source>
        <dbReference type="ARBA" id="ARBA00023224"/>
    </source>
</evidence>
<feature type="domain" description="HAMP" evidence="8">
    <location>
        <begin position="221"/>
        <end position="273"/>
    </location>
</feature>
<dbReference type="SMART" id="SM00304">
    <property type="entry name" value="HAMP"/>
    <property type="match status" value="1"/>
</dbReference>
<evidence type="ECO:0000256" key="6">
    <source>
        <dbReference type="SAM" id="Phobius"/>
    </source>
</evidence>
<dbReference type="EMBL" id="JAPNTZ010000016">
    <property type="protein sequence ID" value="MCY1143765.1"/>
    <property type="molecule type" value="Genomic_DNA"/>
</dbReference>
<dbReference type="Proteomes" id="UP001151002">
    <property type="component" value="Unassembled WGS sequence"/>
</dbReference>
<name>A0ABT4BB70_9ACTN</name>
<dbReference type="PANTHER" id="PTHR32089:SF112">
    <property type="entry name" value="LYSOZYME-LIKE PROTEIN-RELATED"/>
    <property type="match status" value="1"/>
</dbReference>
<evidence type="ECO:0000256" key="4">
    <source>
        <dbReference type="ARBA" id="ARBA00029447"/>
    </source>
</evidence>
<feature type="domain" description="Methyl-accepting transducer" evidence="7">
    <location>
        <begin position="278"/>
        <end position="507"/>
    </location>
</feature>
<protein>
    <submittedName>
        <fullName evidence="9">Methyl-accepting chemotaxis protein</fullName>
    </submittedName>
</protein>
<feature type="transmembrane region" description="Helical" evidence="6">
    <location>
        <begin position="197"/>
        <end position="219"/>
    </location>
</feature>
<keyword evidence="3 5" id="KW-0807">Transducer</keyword>